<dbReference type="SMART" id="SM00062">
    <property type="entry name" value="PBPb"/>
    <property type="match status" value="1"/>
</dbReference>
<keyword evidence="6" id="KW-0449">Lipoprotein</keyword>
<dbReference type="Proteomes" id="UP001165240">
    <property type="component" value="Unassembled WGS sequence"/>
</dbReference>
<dbReference type="SUPFAM" id="SSF53850">
    <property type="entry name" value="Periplasmic binding protein-like II"/>
    <property type="match status" value="1"/>
</dbReference>
<protein>
    <submittedName>
        <fullName evidence="8">ABC transporter substrate-binding protein</fullName>
    </submittedName>
</protein>
<dbReference type="PROSITE" id="PS51257">
    <property type="entry name" value="PROKAR_LIPOPROTEIN"/>
    <property type="match status" value="1"/>
</dbReference>
<comment type="similarity">
    <text evidence="2">Belongs to the bacterial solute-binding protein SsuA/TauA family.</text>
</comment>
<evidence type="ECO:0000259" key="7">
    <source>
        <dbReference type="SMART" id="SM00062"/>
    </source>
</evidence>
<dbReference type="NCBIfam" id="TIGR01728">
    <property type="entry name" value="SsuA_fam"/>
    <property type="match status" value="1"/>
</dbReference>
<gene>
    <name evidence="8" type="ORF">ShirakiTB12_34780</name>
</gene>
<feature type="domain" description="Solute-binding protein family 3/N-terminal" evidence="7">
    <location>
        <begin position="54"/>
        <end position="277"/>
    </location>
</feature>
<dbReference type="InterPro" id="IPR010067">
    <property type="entry name" value="ABC_SsuA_sub-bd"/>
</dbReference>
<evidence type="ECO:0000313" key="9">
    <source>
        <dbReference type="Proteomes" id="UP001165240"/>
    </source>
</evidence>
<evidence type="ECO:0000256" key="1">
    <source>
        <dbReference type="ARBA" id="ARBA00004418"/>
    </source>
</evidence>
<dbReference type="GO" id="GO:0042626">
    <property type="term" value="F:ATPase-coupled transmembrane transporter activity"/>
    <property type="evidence" value="ECO:0007669"/>
    <property type="project" value="InterPro"/>
</dbReference>
<comment type="subcellular location">
    <subcellularLocation>
        <location evidence="1">Periplasm</location>
    </subcellularLocation>
</comment>
<dbReference type="GO" id="GO:0042597">
    <property type="term" value="C:periplasmic space"/>
    <property type="evidence" value="ECO:0007669"/>
    <property type="project" value="UniProtKB-SubCell"/>
</dbReference>
<reference evidence="8" key="1">
    <citation type="journal article" date="2024" name="Appl Microbiol">
        <title>Effect of kuratsuki Bacillus and Priestia on Taste of Sake.</title>
        <authorList>
            <person name="Kobayashi K."/>
            <person name="Nishida H."/>
        </authorList>
    </citation>
    <scope>NUCLEOTIDE SEQUENCE</scope>
    <source>
        <strain evidence="8">B-12</strain>
    </source>
</reference>
<evidence type="ECO:0000256" key="4">
    <source>
        <dbReference type="ARBA" id="ARBA00022729"/>
    </source>
</evidence>
<organism evidence="8 9">
    <name type="scientific">Priestia megaterium</name>
    <name type="common">Bacillus megaterium</name>
    <dbReference type="NCBI Taxonomy" id="1404"/>
    <lineage>
        <taxon>Bacteria</taxon>
        <taxon>Bacillati</taxon>
        <taxon>Bacillota</taxon>
        <taxon>Bacilli</taxon>
        <taxon>Bacillales</taxon>
        <taxon>Bacillaceae</taxon>
        <taxon>Priestia</taxon>
    </lineage>
</organism>
<dbReference type="RefSeq" id="WP_226555106.1">
    <property type="nucleotide sequence ID" value="NZ_BSYK01000001.1"/>
</dbReference>
<evidence type="ECO:0000256" key="6">
    <source>
        <dbReference type="ARBA" id="ARBA00023288"/>
    </source>
</evidence>
<dbReference type="CDD" id="cd13558">
    <property type="entry name" value="PBP2_SsuA_like_2"/>
    <property type="match status" value="1"/>
</dbReference>
<evidence type="ECO:0000313" key="8">
    <source>
        <dbReference type="EMBL" id="GMG75010.1"/>
    </source>
</evidence>
<dbReference type="InterPro" id="IPR001638">
    <property type="entry name" value="Solute-binding_3/MltF_N"/>
</dbReference>
<evidence type="ECO:0000256" key="5">
    <source>
        <dbReference type="ARBA" id="ARBA00023139"/>
    </source>
</evidence>
<evidence type="ECO:0000256" key="2">
    <source>
        <dbReference type="ARBA" id="ARBA00010742"/>
    </source>
</evidence>
<keyword evidence="4" id="KW-0732">Signal</keyword>
<dbReference type="AlphaFoldDB" id="A0AAX6BMT9"/>
<dbReference type="PANTHER" id="PTHR30024">
    <property type="entry name" value="ALIPHATIC SULFONATES-BINDING PROTEIN-RELATED"/>
    <property type="match status" value="1"/>
</dbReference>
<dbReference type="Gene3D" id="3.40.190.10">
    <property type="entry name" value="Periplasmic binding protein-like II"/>
    <property type="match status" value="2"/>
</dbReference>
<keyword evidence="5" id="KW-0564">Palmitate</keyword>
<dbReference type="PANTHER" id="PTHR30024:SF48">
    <property type="entry name" value="ABC TRANSPORTER SUBSTRATE-BINDING PROTEIN"/>
    <property type="match status" value="1"/>
</dbReference>
<accession>A0AAX6BMT9</accession>
<comment type="caution">
    <text evidence="8">The sequence shown here is derived from an EMBL/GenBank/DDBJ whole genome shotgun (WGS) entry which is preliminary data.</text>
</comment>
<proteinExistence type="inferred from homology"/>
<evidence type="ECO:0000256" key="3">
    <source>
        <dbReference type="ARBA" id="ARBA00022448"/>
    </source>
</evidence>
<dbReference type="EMBL" id="BSYK01000001">
    <property type="protein sequence ID" value="GMG75010.1"/>
    <property type="molecule type" value="Genomic_DNA"/>
</dbReference>
<name>A0AAX6BMT9_PRIMG</name>
<sequence length="351" mass="38493">MKVKGAASVQMKKRAFHLQFLLLLLTIVIGCLMTACDQKSSASEPEKNKLSDVTLRVAQTGWSSIEEELKAAGLENTPYKIDYSVFQGGNLQLEAMAGGHIDFSLSSEIPPIFANLSEGNGNFKVVAVQEGNTLNQEVVVPKNSLIKTVADLKGKKVAYVKNTTAHYFLLKLLKEAGLEWKDIKPVELSTSDGLTALLGGNVDAFASYGVSIISAHEKGAKTIASGKDILSGNFLITVPPKLLEDKNKKAALVDLLDRLQKAHKWTRENQEQWAKVVATNTHQPVSQALTTLKEGEEQRPSIITPITTQQIKSEQDVADTFYSESLLKEKIDVKKFWTKVLNSDVEKIGLN</sequence>
<dbReference type="InterPro" id="IPR015168">
    <property type="entry name" value="SsuA/THI5"/>
</dbReference>
<dbReference type="Pfam" id="PF09084">
    <property type="entry name" value="NMT1"/>
    <property type="match status" value="1"/>
</dbReference>
<keyword evidence="3" id="KW-0813">Transport</keyword>
<dbReference type="GO" id="GO:0016020">
    <property type="term" value="C:membrane"/>
    <property type="evidence" value="ECO:0007669"/>
    <property type="project" value="InterPro"/>
</dbReference>